<reference evidence="2 3" key="1">
    <citation type="journal article" date="2023" name="Genes (Basel)">
        <title>Chromosome-Level Genome Assembly and Circadian Gene Repertoire of the Patagonia Blennie Eleginops maclovinus-The Closest Ancestral Proxy of Antarctic Cryonotothenioids.</title>
        <authorList>
            <person name="Cheng C.C."/>
            <person name="Rivera-Colon A.G."/>
            <person name="Minhas B.F."/>
            <person name="Wilson L."/>
            <person name="Rayamajhi N."/>
            <person name="Vargas-Chacoff L."/>
            <person name="Catchen J.M."/>
        </authorList>
    </citation>
    <scope>NUCLEOTIDE SEQUENCE [LARGE SCALE GENOMIC DNA]</scope>
    <source>
        <strain evidence="2">JMC-PN-2008</strain>
    </source>
</reference>
<name>A0AAN7Y4S3_ELEMC</name>
<feature type="compositionally biased region" description="Polar residues" evidence="1">
    <location>
        <begin position="168"/>
        <end position="178"/>
    </location>
</feature>
<evidence type="ECO:0000256" key="1">
    <source>
        <dbReference type="SAM" id="MobiDB-lite"/>
    </source>
</evidence>
<organism evidence="2 3">
    <name type="scientific">Eleginops maclovinus</name>
    <name type="common">Patagonian blennie</name>
    <name type="synonym">Eleginus maclovinus</name>
    <dbReference type="NCBI Taxonomy" id="56733"/>
    <lineage>
        <taxon>Eukaryota</taxon>
        <taxon>Metazoa</taxon>
        <taxon>Chordata</taxon>
        <taxon>Craniata</taxon>
        <taxon>Vertebrata</taxon>
        <taxon>Euteleostomi</taxon>
        <taxon>Actinopterygii</taxon>
        <taxon>Neopterygii</taxon>
        <taxon>Teleostei</taxon>
        <taxon>Neoteleostei</taxon>
        <taxon>Acanthomorphata</taxon>
        <taxon>Eupercaria</taxon>
        <taxon>Perciformes</taxon>
        <taxon>Notothenioidei</taxon>
        <taxon>Eleginopidae</taxon>
        <taxon>Eleginops</taxon>
    </lineage>
</organism>
<sequence length="295" mass="32968">MSALSPETNPQILLNGKQQGQHQDAAGEEQISDLLDDECSEDSGAAEKETQAKVQCVFQQVRNQIRSQVGVKSSILELVKKMKDRETESAKVDVEPEGTDVKGEEKKEMLRDDSKDEMHVKEEELCSMFEEKLVVSQNALKDEFEVQISQVRKEMQAYMDQALKGLESQMQSSWQSHNLQHHKEKQESKGPDKKQKPSAAPALASRRGRILTRTMTSIIPKTCPPVIIGPRAKSETLGCSKRESSCLLLRDPGISLPGNKPCQSRKPLPPVCPPLHQHKKPVKPKDKTGNWKTGN</sequence>
<dbReference type="Proteomes" id="UP001346869">
    <property type="component" value="Unassembled WGS sequence"/>
</dbReference>
<feature type="region of interest" description="Disordered" evidence="1">
    <location>
        <begin position="254"/>
        <end position="295"/>
    </location>
</feature>
<evidence type="ECO:0000313" key="2">
    <source>
        <dbReference type="EMBL" id="KAK5871202.1"/>
    </source>
</evidence>
<evidence type="ECO:0000313" key="3">
    <source>
        <dbReference type="Proteomes" id="UP001346869"/>
    </source>
</evidence>
<accession>A0AAN7Y4S3</accession>
<feature type="region of interest" description="Disordered" evidence="1">
    <location>
        <begin position="85"/>
        <end position="119"/>
    </location>
</feature>
<reference evidence="2 3" key="2">
    <citation type="journal article" date="2023" name="Mol. Biol. Evol.">
        <title>Genomics of Secondarily Temperate Adaptation in the Only Non-Antarctic Icefish.</title>
        <authorList>
            <person name="Rivera-Colon A.G."/>
            <person name="Rayamajhi N."/>
            <person name="Minhas B.F."/>
            <person name="Madrigal G."/>
            <person name="Bilyk K.T."/>
            <person name="Yoon V."/>
            <person name="Hune M."/>
            <person name="Gregory S."/>
            <person name="Cheng C.H.C."/>
            <person name="Catchen J.M."/>
        </authorList>
    </citation>
    <scope>NUCLEOTIDE SEQUENCE [LARGE SCALE GENOMIC DNA]</scope>
    <source>
        <strain evidence="2">JMC-PN-2008</strain>
    </source>
</reference>
<gene>
    <name evidence="2" type="ORF">PBY51_004094</name>
</gene>
<feature type="region of interest" description="Disordered" evidence="1">
    <location>
        <begin position="168"/>
        <end position="211"/>
    </location>
</feature>
<dbReference type="EMBL" id="JAUZQC010000005">
    <property type="protein sequence ID" value="KAK5871202.1"/>
    <property type="molecule type" value="Genomic_DNA"/>
</dbReference>
<feature type="region of interest" description="Disordered" evidence="1">
    <location>
        <begin position="1"/>
        <end position="31"/>
    </location>
</feature>
<proteinExistence type="predicted"/>
<keyword evidence="3" id="KW-1185">Reference proteome</keyword>
<dbReference type="AlphaFoldDB" id="A0AAN7Y4S3"/>
<comment type="caution">
    <text evidence="2">The sequence shown here is derived from an EMBL/GenBank/DDBJ whole genome shotgun (WGS) entry which is preliminary data.</text>
</comment>
<feature type="compositionally biased region" description="Basic and acidic residues" evidence="1">
    <location>
        <begin position="184"/>
        <end position="195"/>
    </location>
</feature>
<feature type="compositionally biased region" description="Polar residues" evidence="1">
    <location>
        <begin position="1"/>
        <end position="22"/>
    </location>
</feature>
<protein>
    <submittedName>
        <fullName evidence="2">Uncharacterized protein</fullName>
    </submittedName>
</protein>